<accession>A0ABQ9Y3W3</accession>
<feature type="compositionally biased region" description="Basic and acidic residues" evidence="1">
    <location>
        <begin position="881"/>
        <end position="895"/>
    </location>
</feature>
<feature type="compositionally biased region" description="Basic and acidic residues" evidence="1">
    <location>
        <begin position="1275"/>
        <end position="1317"/>
    </location>
</feature>
<organism evidence="2 3">
    <name type="scientific">Blattamonas nauphoetae</name>
    <dbReference type="NCBI Taxonomy" id="2049346"/>
    <lineage>
        <taxon>Eukaryota</taxon>
        <taxon>Metamonada</taxon>
        <taxon>Preaxostyla</taxon>
        <taxon>Oxymonadida</taxon>
        <taxon>Blattamonas</taxon>
    </lineage>
</organism>
<gene>
    <name evidence="2" type="ORF">BLNAU_6658</name>
</gene>
<feature type="region of interest" description="Disordered" evidence="1">
    <location>
        <begin position="747"/>
        <end position="960"/>
    </location>
</feature>
<feature type="compositionally biased region" description="Basic and acidic residues" evidence="1">
    <location>
        <begin position="1170"/>
        <end position="1268"/>
    </location>
</feature>
<evidence type="ECO:0000313" key="2">
    <source>
        <dbReference type="EMBL" id="KAK2958388.1"/>
    </source>
</evidence>
<dbReference type="Proteomes" id="UP001281761">
    <property type="component" value="Unassembled WGS sequence"/>
</dbReference>
<sequence length="1619" mass="187225">MKLPTAVFTWLTKCGLPVVDDGPGPTPDTTSLSAMTTLNLQNGTFIYQLFQFLSKNPNYSHLGSILTNLNIVKSQSRLAIQNNFKLLTKLFAVFKIDLTSEIIGQISNSQEEPVEQLLISLHSSISQTKTPQKVHSAIQTFGIPQSGPYLDSQALSRAQTSLDLLVLMFEYSFGLQTQEVVELLTSKPFELQLLFESADEEPYQTHALSFYTLFINHSEQIVKLCGDDSTIISFIAQILTLGITNPSDIVAEYSSAALITFSESVLELDRTNEKFEQLEQLVAEQSRSDSVKLPVLSFSPHSAVLWQWFTGLDPNQPKVTKADLQNNNSFLSILLTQISLRPALAPSFATLLVSLSKLRMFTVFVRFSGLLFENRWEDFIWVNEAILAVVERVQRRNRLEGSESAFPPLVRAYLLSEVPSTLLKVVLKKTEEHTHKLVSTAIQSSLSLDLIPEKYESLFALSVPLLQRSISFLLRLWAVFPSLVEREPTTVSSIVSLLRFVSLLQNWQLTLTGIKSLVHLFHSLLHTKDPHLPLLFQFLVSFLACPTSTRSGSGFVDLTHTPLDAEKAFLHPPVFEHQLSLNHQLGLDSFSFTFDSLLRTTSLLLAANPTLPLLPFSTLLQRRLANRVCGTGDVDLSVLTLSRLPTLPPIHTNKLVSTLSSLLTDTHVAVTLAVTQFNQESGEGSEEEPLQIPHVPLATFRVLCLLFLQFVLSTRKRRETRKSVSAFVDGCFKIFLTNDDLCEQFEEKMSEEREGQGDEEREEEKESDETEAQNVEPAAEQDEPKEQAEDDNEPFQSPFITDGNLDRMEGTDVMVVEEGEGEEKKEEAETSGEGGEEVKEETEQKEGEAKVEEPKTETEEERATGEGEAEKDPQTQEGEEEQKTDGDEQKAKEEEKGDEDAAAQPDETEQNQERPSSQHTPESSPLSTKHTLSSPIHTDTPHHTPRHSNPGAQSPPDFDAEWHSYSHVGYLVDTIVLLGGWAEKERKGEKQNEFEMMTQQIGLVVVNSLVGMKTEWERVVSEEKTERGMEWSEGERERKKVVVNMMIDSLLSSIRKEMKIRTLKQVTLNPTRIVDNAKSELNDVFFPPLFSTGLGETKQAPNAFELSVLGFDEFSIESLFVAAGEKSTLLKSHLKTTQMSVGEEVEEEEEEEKGEQQPSEDGLRLFLQMKRGEEAMEGMDRRSVERRKEEKKREDQLVEQLKQIERAKAEAQAKKEREEANPLPPKPKDPIERAKWEILKVKREREEKQRQMEEEEKERKRQEMERKQNQRKRNEKMAEEFQQKEKERLKQKEEEEQRRAAEEEEIRKKEEELEAQWKQKLLKDKRRMEEAERVRQERRKMREAEDAQRKEEGKKESFRWLGEEEEGEEEREKEGRSEEKKEKRQIPRREPREGAESQIKAHQLQRELEKEEAEKKRKEIAKQRFDELMKRQQQNKIKLAEMEKKKKEEEAAKKAQEEEAKRKKEERERERKAKDDERRKTEKEKLEARKMELQEKEEEEKKRKEEEERRKKEEERVKQEQMKKKREAEKKKRDEELEKVRKEKEEEEAKERERKKKEQAQLRKKVKEREQERIEKKEKERQQAREKTRKPKEEKKEENKEEDTEQAVANTEEVKEEQS</sequence>
<feature type="compositionally biased region" description="Basic and acidic residues" evidence="1">
    <location>
        <begin position="1370"/>
        <end position="1395"/>
    </location>
</feature>
<feature type="region of interest" description="Disordered" evidence="1">
    <location>
        <begin position="1136"/>
        <end position="1619"/>
    </location>
</feature>
<feature type="compositionally biased region" description="Acidic residues" evidence="1">
    <location>
        <begin position="759"/>
        <end position="771"/>
    </location>
</feature>
<feature type="compositionally biased region" description="Basic and acidic residues" evidence="1">
    <location>
        <begin position="1438"/>
        <end position="1599"/>
    </location>
</feature>
<reference evidence="2 3" key="1">
    <citation type="journal article" date="2022" name="bioRxiv">
        <title>Genomics of Preaxostyla Flagellates Illuminates Evolutionary Transitions and the Path Towards Mitochondrial Loss.</title>
        <authorList>
            <person name="Novak L.V.F."/>
            <person name="Treitli S.C."/>
            <person name="Pyrih J."/>
            <person name="Halakuc P."/>
            <person name="Pipaliya S.V."/>
            <person name="Vacek V."/>
            <person name="Brzon O."/>
            <person name="Soukal P."/>
            <person name="Eme L."/>
            <person name="Dacks J.B."/>
            <person name="Karnkowska A."/>
            <person name="Elias M."/>
            <person name="Hampl V."/>
        </authorList>
    </citation>
    <scope>NUCLEOTIDE SEQUENCE [LARGE SCALE GENOMIC DNA]</scope>
    <source>
        <strain evidence="2">NAU3</strain>
        <tissue evidence="2">Gut</tissue>
    </source>
</reference>
<evidence type="ECO:0000313" key="3">
    <source>
        <dbReference type="Proteomes" id="UP001281761"/>
    </source>
</evidence>
<feature type="compositionally biased region" description="Basic and acidic residues" evidence="1">
    <location>
        <begin position="841"/>
        <end position="874"/>
    </location>
</feature>
<dbReference type="EMBL" id="JARBJD010000038">
    <property type="protein sequence ID" value="KAK2958388.1"/>
    <property type="molecule type" value="Genomic_DNA"/>
</dbReference>
<name>A0ABQ9Y3W3_9EUKA</name>
<comment type="caution">
    <text evidence="2">The sequence shown here is derived from an EMBL/GenBank/DDBJ whole genome shotgun (WGS) entry which is preliminary data.</text>
</comment>
<feature type="compositionally biased region" description="Acidic residues" evidence="1">
    <location>
        <begin position="896"/>
        <end position="910"/>
    </location>
</feature>
<evidence type="ECO:0000256" key="1">
    <source>
        <dbReference type="SAM" id="MobiDB-lite"/>
    </source>
</evidence>
<feature type="compositionally biased region" description="Basic and acidic residues" evidence="1">
    <location>
        <begin position="1326"/>
        <end position="1362"/>
    </location>
</feature>
<feature type="compositionally biased region" description="Basic and acidic residues" evidence="1">
    <location>
        <begin position="1404"/>
        <end position="1430"/>
    </location>
</feature>
<feature type="compositionally biased region" description="Acidic residues" evidence="1">
    <location>
        <begin position="1143"/>
        <end position="1153"/>
    </location>
</feature>
<keyword evidence="3" id="KW-1185">Reference proteome</keyword>
<feature type="compositionally biased region" description="Basic and acidic residues" evidence="1">
    <location>
        <begin position="747"/>
        <end position="758"/>
    </location>
</feature>
<protein>
    <submittedName>
        <fullName evidence="2">Uncharacterized protein</fullName>
    </submittedName>
</protein>
<feature type="compositionally biased region" description="Polar residues" evidence="1">
    <location>
        <begin position="913"/>
        <end position="937"/>
    </location>
</feature>
<proteinExistence type="predicted"/>